<gene>
    <name evidence="1" type="ORF">METZ01_LOCUS426997</name>
</gene>
<dbReference type="SUPFAM" id="SSF54909">
    <property type="entry name" value="Dimeric alpha+beta barrel"/>
    <property type="match status" value="1"/>
</dbReference>
<dbReference type="AlphaFoldDB" id="A0A382XT32"/>
<dbReference type="EMBL" id="UINC01170209">
    <property type="protein sequence ID" value="SVD74143.1"/>
    <property type="molecule type" value="Genomic_DNA"/>
</dbReference>
<evidence type="ECO:0000313" key="1">
    <source>
        <dbReference type="EMBL" id="SVD74143.1"/>
    </source>
</evidence>
<reference evidence="1" key="1">
    <citation type="submission" date="2018-05" db="EMBL/GenBank/DDBJ databases">
        <authorList>
            <person name="Lanie J.A."/>
            <person name="Ng W.-L."/>
            <person name="Kazmierczak K.M."/>
            <person name="Andrzejewski T.M."/>
            <person name="Davidsen T.M."/>
            <person name="Wayne K.J."/>
            <person name="Tettelin H."/>
            <person name="Glass J.I."/>
            <person name="Rusch D."/>
            <person name="Podicherti R."/>
            <person name="Tsui H.-C.T."/>
            <person name="Winkler M.E."/>
        </authorList>
    </citation>
    <scope>NUCLEOTIDE SEQUENCE</scope>
</reference>
<name>A0A382XT32_9ZZZZ</name>
<feature type="non-terminal residue" evidence="1">
    <location>
        <position position="116"/>
    </location>
</feature>
<proteinExistence type="predicted"/>
<sequence>MSEPATPAEGLGVLHLFCRVGPLADSDAVRAVVGAAETTGDQVVPVAVLGHKADLAFMVLGDDLWRLRGLQTGLTEAGLEVVDSYVSLTEVSEYAADIPDEMKEARLRPVLPPEGK</sequence>
<organism evidence="1">
    <name type="scientific">marine metagenome</name>
    <dbReference type="NCBI Taxonomy" id="408172"/>
    <lineage>
        <taxon>unclassified sequences</taxon>
        <taxon>metagenomes</taxon>
        <taxon>ecological metagenomes</taxon>
    </lineage>
</organism>
<accession>A0A382XT32</accession>
<protein>
    <recommendedName>
        <fullName evidence="2">Transcription regulator AsnC/Lrp ligand binding domain-containing protein</fullName>
    </recommendedName>
</protein>
<dbReference type="InterPro" id="IPR011008">
    <property type="entry name" value="Dimeric_a/b-barrel"/>
</dbReference>
<evidence type="ECO:0008006" key="2">
    <source>
        <dbReference type="Google" id="ProtNLM"/>
    </source>
</evidence>
<dbReference type="Gene3D" id="3.30.70.1030">
    <property type="entry name" value="Apc35880, domain 1"/>
    <property type="match status" value="1"/>
</dbReference>